<evidence type="ECO:0000256" key="8">
    <source>
        <dbReference type="PIRSR" id="PIRSR602403-1"/>
    </source>
</evidence>
<evidence type="ECO:0000256" key="1">
    <source>
        <dbReference type="ARBA" id="ARBA00001971"/>
    </source>
</evidence>
<evidence type="ECO:0000256" key="7">
    <source>
        <dbReference type="ARBA" id="ARBA00023033"/>
    </source>
</evidence>
<sequence>MARRTASSSLAPAPSGSALAPVMGDPGLPYIGYALHTMWNPIRHFRRRYDQYGPVSWGNFLGRPIVSVQGPEAAQVVLGNREKAFASGPAWDYFIGPFFERGIMLLDSDEHLRHRRIMQQAFTRERLAGYLEYIDQSARRGIDAWRPGRRTLLPLFRRLTLDMALDVFLALDLDRAGSHRVERAFEDAVRAGLALVRFPVPGLRWSRGLKARRYLVDFLTGHIPAKRDRGGDDLFAVLCGARSEDGERFSDTDVVNHMIFVLMAAHDTSTIALTTMAYYLARHPEWQERCRDRSLALGDGPVDSAALDALTELDLVLRESLRLCPPVPLLPRIAVRDTEVLGHHIPAGTFVGVTAFSNHRLPEHWPDPERFDPERFAVARRTEITHPYSWFPFGGGVHKCIGMHFANLQIKAVMHQMLRTHAWSVPEGYTWRLDMSTLPVPRDGLPVTLRPSPAAVR</sequence>
<keyword evidence="4 8" id="KW-0479">Metal-binding</keyword>
<keyword evidence="11" id="KW-1185">Reference proteome</keyword>
<reference evidence="10 11" key="1">
    <citation type="journal article" date="2010" name="Genome Biol. Evol.">
        <title>The sequence of a 1.8-mb bacterial linear plasmid reveals a rich evolutionary reservoir of secondary metabolic pathways.</title>
        <authorList>
            <person name="Medema M.H."/>
            <person name="Trefzer A."/>
            <person name="Kovalchuk A."/>
            <person name="van den Berg M."/>
            <person name="Mueller U."/>
            <person name="Heijne W."/>
            <person name="Wu L."/>
            <person name="Alam M.T."/>
            <person name="Ronning C.M."/>
            <person name="Nierman W.C."/>
            <person name="Bovenberg R.A.L."/>
            <person name="Breitling R."/>
            <person name="Takano E."/>
        </authorList>
    </citation>
    <scope>NUCLEOTIDE SEQUENCE [LARGE SCALE GENOMIC DNA]</scope>
    <source>
        <strain evidence="11">ATCC 27064 / DSM 738 / JCM 4710 / NBRC 13307 / NCIMB 12785 / NRRL 3585 / VKM Ac-602</strain>
    </source>
</reference>
<dbReference type="PROSITE" id="PS00086">
    <property type="entry name" value="CYTOCHROME_P450"/>
    <property type="match status" value="1"/>
</dbReference>
<dbReference type="PRINTS" id="PR00385">
    <property type="entry name" value="P450"/>
</dbReference>
<comment type="similarity">
    <text evidence="2 9">Belongs to the cytochrome P450 family.</text>
</comment>
<dbReference type="KEGG" id="sclf:BB341_26005"/>
<comment type="cofactor">
    <cofactor evidence="1 8">
        <name>heme</name>
        <dbReference type="ChEBI" id="CHEBI:30413"/>
    </cofactor>
</comment>
<dbReference type="InterPro" id="IPR017972">
    <property type="entry name" value="Cyt_P450_CS"/>
</dbReference>
<protein>
    <submittedName>
        <fullName evidence="10">Cytochrome P450</fullName>
    </submittedName>
</protein>
<evidence type="ECO:0000313" key="10">
    <source>
        <dbReference type="EMBL" id="EFG05434.1"/>
    </source>
</evidence>
<keyword evidence="7 9" id="KW-0503">Monooxygenase</keyword>
<dbReference type="InterPro" id="IPR036396">
    <property type="entry name" value="Cyt_P450_sf"/>
</dbReference>
<dbReference type="AlphaFoldDB" id="E2Q8A2"/>
<dbReference type="CDD" id="cd11045">
    <property type="entry name" value="CYP136-like"/>
    <property type="match status" value="1"/>
</dbReference>
<evidence type="ECO:0000256" key="3">
    <source>
        <dbReference type="ARBA" id="ARBA00022617"/>
    </source>
</evidence>
<dbReference type="OrthoDB" id="3217230at2"/>
<dbReference type="Pfam" id="PF00067">
    <property type="entry name" value="p450"/>
    <property type="match status" value="1"/>
</dbReference>
<dbReference type="Proteomes" id="UP000002357">
    <property type="component" value="Chromosome"/>
</dbReference>
<dbReference type="GO" id="GO:0016125">
    <property type="term" value="P:sterol metabolic process"/>
    <property type="evidence" value="ECO:0007669"/>
    <property type="project" value="TreeGrafter"/>
</dbReference>
<evidence type="ECO:0000256" key="4">
    <source>
        <dbReference type="ARBA" id="ARBA00022723"/>
    </source>
</evidence>
<organism evidence="10 11">
    <name type="scientific">Streptomyces clavuligerus</name>
    <dbReference type="NCBI Taxonomy" id="1901"/>
    <lineage>
        <taxon>Bacteria</taxon>
        <taxon>Bacillati</taxon>
        <taxon>Actinomycetota</taxon>
        <taxon>Actinomycetes</taxon>
        <taxon>Kitasatosporales</taxon>
        <taxon>Streptomycetaceae</taxon>
        <taxon>Streptomyces</taxon>
    </lineage>
</organism>
<evidence type="ECO:0000313" key="11">
    <source>
        <dbReference type="Proteomes" id="UP000002357"/>
    </source>
</evidence>
<dbReference type="GO" id="GO:0020037">
    <property type="term" value="F:heme binding"/>
    <property type="evidence" value="ECO:0007669"/>
    <property type="project" value="InterPro"/>
</dbReference>
<dbReference type="PANTHER" id="PTHR24286:SF24">
    <property type="entry name" value="LANOSTEROL 14-ALPHA DEMETHYLASE"/>
    <property type="match status" value="1"/>
</dbReference>
<proteinExistence type="inferred from homology"/>
<name>E2Q8A2_STRCL</name>
<dbReference type="InterPro" id="IPR001128">
    <property type="entry name" value="Cyt_P450"/>
</dbReference>
<evidence type="ECO:0000256" key="2">
    <source>
        <dbReference type="ARBA" id="ARBA00010617"/>
    </source>
</evidence>
<dbReference type="RefSeq" id="WP_003959467.1">
    <property type="nucleotide sequence ID" value="NZ_CM000913.1"/>
</dbReference>
<dbReference type="eggNOG" id="COG2124">
    <property type="taxonomic scope" value="Bacteria"/>
</dbReference>
<keyword evidence="6 8" id="KW-0408">Iron</keyword>
<evidence type="ECO:0000256" key="5">
    <source>
        <dbReference type="ARBA" id="ARBA00023002"/>
    </source>
</evidence>
<gene>
    <name evidence="10" type="ORF">SCLAV_0358</name>
</gene>
<dbReference type="InterPro" id="IPR002403">
    <property type="entry name" value="Cyt_P450_E_grp-IV"/>
</dbReference>
<accession>E2Q8A2</accession>
<dbReference type="PANTHER" id="PTHR24286">
    <property type="entry name" value="CYTOCHROME P450 26"/>
    <property type="match status" value="1"/>
</dbReference>
<dbReference type="SUPFAM" id="SSF48264">
    <property type="entry name" value="Cytochrome P450"/>
    <property type="match status" value="1"/>
</dbReference>
<dbReference type="PRINTS" id="PR00465">
    <property type="entry name" value="EP450IV"/>
</dbReference>
<dbReference type="STRING" id="1901.BB341_26005"/>
<dbReference type="GO" id="GO:0016705">
    <property type="term" value="F:oxidoreductase activity, acting on paired donors, with incorporation or reduction of molecular oxygen"/>
    <property type="evidence" value="ECO:0007669"/>
    <property type="project" value="InterPro"/>
</dbReference>
<keyword evidence="3 8" id="KW-0349">Heme</keyword>
<dbReference type="Gene3D" id="1.10.630.10">
    <property type="entry name" value="Cytochrome P450"/>
    <property type="match status" value="1"/>
</dbReference>
<evidence type="ECO:0000256" key="6">
    <source>
        <dbReference type="ARBA" id="ARBA00023004"/>
    </source>
</evidence>
<feature type="binding site" description="axial binding residue" evidence="8">
    <location>
        <position position="400"/>
    </location>
    <ligand>
        <name>heme</name>
        <dbReference type="ChEBI" id="CHEBI:30413"/>
    </ligand>
    <ligandPart>
        <name>Fe</name>
        <dbReference type="ChEBI" id="CHEBI:18248"/>
    </ligandPart>
</feature>
<dbReference type="GO" id="GO:0005506">
    <property type="term" value="F:iron ion binding"/>
    <property type="evidence" value="ECO:0007669"/>
    <property type="project" value="InterPro"/>
</dbReference>
<dbReference type="GO" id="GO:0004497">
    <property type="term" value="F:monooxygenase activity"/>
    <property type="evidence" value="ECO:0007669"/>
    <property type="project" value="UniProtKB-KW"/>
</dbReference>
<keyword evidence="5 9" id="KW-0560">Oxidoreductase</keyword>
<dbReference type="GeneID" id="93732941"/>
<evidence type="ECO:0000256" key="9">
    <source>
        <dbReference type="RuleBase" id="RU000461"/>
    </source>
</evidence>
<dbReference type="EMBL" id="CM000913">
    <property type="protein sequence ID" value="EFG05434.1"/>
    <property type="molecule type" value="Genomic_DNA"/>
</dbReference>